<accession>A0A367J5K3</accession>
<gene>
    <name evidence="2" type="ORF">CU097_000307</name>
</gene>
<feature type="region of interest" description="Disordered" evidence="1">
    <location>
        <begin position="1"/>
        <end position="76"/>
    </location>
</feature>
<dbReference type="AlphaFoldDB" id="A0A367J5K3"/>
<evidence type="ECO:0000313" key="2">
    <source>
        <dbReference type="EMBL" id="RCH85210.1"/>
    </source>
</evidence>
<feature type="compositionally biased region" description="Polar residues" evidence="1">
    <location>
        <begin position="1"/>
        <end position="10"/>
    </location>
</feature>
<feature type="compositionally biased region" description="Polar residues" evidence="1">
    <location>
        <begin position="39"/>
        <end position="49"/>
    </location>
</feature>
<keyword evidence="3" id="KW-1185">Reference proteome</keyword>
<feature type="compositionally biased region" description="Basic and acidic residues" evidence="1">
    <location>
        <begin position="64"/>
        <end position="76"/>
    </location>
</feature>
<name>A0A367J5K3_RHIAZ</name>
<dbReference type="EMBL" id="PJQL01002155">
    <property type="protein sequence ID" value="RCH85210.1"/>
    <property type="molecule type" value="Genomic_DNA"/>
</dbReference>
<organism evidence="2 3">
    <name type="scientific">Rhizopus azygosporus</name>
    <name type="common">Rhizopus microsporus var. azygosporus</name>
    <dbReference type="NCBI Taxonomy" id="86630"/>
    <lineage>
        <taxon>Eukaryota</taxon>
        <taxon>Fungi</taxon>
        <taxon>Fungi incertae sedis</taxon>
        <taxon>Mucoromycota</taxon>
        <taxon>Mucoromycotina</taxon>
        <taxon>Mucoromycetes</taxon>
        <taxon>Mucorales</taxon>
        <taxon>Mucorineae</taxon>
        <taxon>Rhizopodaceae</taxon>
        <taxon>Rhizopus</taxon>
    </lineage>
</organism>
<comment type="caution">
    <text evidence="2">The sequence shown here is derived from an EMBL/GenBank/DDBJ whole genome shotgun (WGS) entry which is preliminary data.</text>
</comment>
<sequence length="76" mass="8437">TTSPNSTNSHYPKRQHSSRQSSVDAMTAAVWVTGFPGNMSKQQPSSSTSHHPDYTHPPQAQPTIDDHHGESRWLLD</sequence>
<reference evidence="2 3" key="1">
    <citation type="journal article" date="2018" name="G3 (Bethesda)">
        <title>Phylogenetic and Phylogenomic Definition of Rhizopus Species.</title>
        <authorList>
            <person name="Gryganskyi A.P."/>
            <person name="Golan J."/>
            <person name="Dolatabadi S."/>
            <person name="Mondo S."/>
            <person name="Robb S."/>
            <person name="Idnurm A."/>
            <person name="Muszewska A."/>
            <person name="Steczkiewicz K."/>
            <person name="Masonjones S."/>
            <person name="Liao H.L."/>
            <person name="Gajdeczka M.T."/>
            <person name="Anike F."/>
            <person name="Vuek A."/>
            <person name="Anishchenko I.M."/>
            <person name="Voigt K."/>
            <person name="de Hoog G.S."/>
            <person name="Smith M.E."/>
            <person name="Heitman J."/>
            <person name="Vilgalys R."/>
            <person name="Stajich J.E."/>
        </authorList>
    </citation>
    <scope>NUCLEOTIDE SEQUENCE [LARGE SCALE GENOMIC DNA]</scope>
    <source>
        <strain evidence="2 3">CBS 357.93</strain>
    </source>
</reference>
<proteinExistence type="predicted"/>
<evidence type="ECO:0000313" key="3">
    <source>
        <dbReference type="Proteomes" id="UP000252139"/>
    </source>
</evidence>
<protein>
    <submittedName>
        <fullName evidence="2">Uncharacterized protein</fullName>
    </submittedName>
</protein>
<dbReference type="Proteomes" id="UP000252139">
    <property type="component" value="Unassembled WGS sequence"/>
</dbReference>
<evidence type="ECO:0000256" key="1">
    <source>
        <dbReference type="SAM" id="MobiDB-lite"/>
    </source>
</evidence>
<feature type="non-terminal residue" evidence="2">
    <location>
        <position position="1"/>
    </location>
</feature>